<evidence type="ECO:0000256" key="3">
    <source>
        <dbReference type="ARBA" id="ARBA00023125"/>
    </source>
</evidence>
<evidence type="ECO:0000256" key="2">
    <source>
        <dbReference type="ARBA" id="ARBA00022908"/>
    </source>
</evidence>
<sequence length="439" mass="52129">MLNFKALIQREYKNAYESAYDLPLKKQFSNPKIYTAKGDLSKRWYVYFSFRDPRTNRLKMQTPYYGSANTYKTKEERMAVLTVYRQIILKYLKLGYNPYLDNTDMHFDKIGSIQKDISKETEHATDLKSIKSNDSDESQMMTLEEAFSFDMTFKKKSLRDSSLRSYSSHLKVFRVWLEKHYNDINGINRINKKIVIGFLNHILQKTSARNRNNYRASLSSFFQLLEDNDIIEVNFVKKIKVLKSVPKVNKRYSKEEQKAIFSYLKENDELLLLYVKFVAYNFLRPIEVCRLKVGDIDLKQRTVSFIAKNSPFKRKRIPDVLFEELPDLRQYDKDALLFTRYGIGQHWDSSLESRRGYFTKRFSKVVKRKFNLDLEHTLYSFRHTYITKLYRGFLKDFPPHVAKGKLMHITGHSSMSALEKYLRNVDAELPEDYSSMLID</sequence>
<organism evidence="8 9">
    <name type="scientific">Winogradskyella wandonensis</name>
    <dbReference type="NCBI Taxonomy" id="1442586"/>
    <lineage>
        <taxon>Bacteria</taxon>
        <taxon>Pseudomonadati</taxon>
        <taxon>Bacteroidota</taxon>
        <taxon>Flavobacteriia</taxon>
        <taxon>Flavobacteriales</taxon>
        <taxon>Flavobacteriaceae</taxon>
        <taxon>Winogradskyella</taxon>
    </lineage>
</organism>
<dbReference type="GO" id="GO:0006310">
    <property type="term" value="P:DNA recombination"/>
    <property type="evidence" value="ECO:0007669"/>
    <property type="project" value="UniProtKB-KW"/>
</dbReference>
<dbReference type="InterPro" id="IPR010998">
    <property type="entry name" value="Integrase_recombinase_N"/>
</dbReference>
<evidence type="ECO:0000313" key="8">
    <source>
        <dbReference type="EMBL" id="TCK67237.1"/>
    </source>
</evidence>
<dbReference type="AlphaFoldDB" id="A0A4R1KRM8"/>
<keyword evidence="9" id="KW-1185">Reference proteome</keyword>
<evidence type="ECO:0000256" key="1">
    <source>
        <dbReference type="ARBA" id="ARBA00008857"/>
    </source>
</evidence>
<evidence type="ECO:0000259" key="6">
    <source>
        <dbReference type="PROSITE" id="PS51898"/>
    </source>
</evidence>
<dbReference type="CDD" id="cd00397">
    <property type="entry name" value="DNA_BRE_C"/>
    <property type="match status" value="1"/>
</dbReference>
<dbReference type="SUPFAM" id="SSF56349">
    <property type="entry name" value="DNA breaking-rejoining enzymes"/>
    <property type="match status" value="1"/>
</dbReference>
<dbReference type="EMBL" id="SMGI01000002">
    <property type="protein sequence ID" value="TCK67237.1"/>
    <property type="molecule type" value="Genomic_DNA"/>
</dbReference>
<feature type="domain" description="Tyr recombinase" evidence="6">
    <location>
        <begin position="247"/>
        <end position="434"/>
    </location>
</feature>
<gene>
    <name evidence="8" type="ORF">DFQ05_1010</name>
</gene>
<protein>
    <submittedName>
        <fullName evidence="8">Site-specific recombinase XerD</fullName>
    </submittedName>
</protein>
<comment type="similarity">
    <text evidence="1">Belongs to the 'phage' integrase family.</text>
</comment>
<dbReference type="OrthoDB" id="9806835at2"/>
<keyword evidence="3 5" id="KW-0238">DNA-binding</keyword>
<dbReference type="RefSeq" id="WP_132704230.1">
    <property type="nucleotide sequence ID" value="NZ_SMGI01000002.1"/>
</dbReference>
<dbReference type="Pfam" id="PF02899">
    <property type="entry name" value="Phage_int_SAM_1"/>
    <property type="match status" value="1"/>
</dbReference>
<dbReference type="InterPro" id="IPR013762">
    <property type="entry name" value="Integrase-like_cat_sf"/>
</dbReference>
<keyword evidence="4" id="KW-0233">DNA recombination</keyword>
<evidence type="ECO:0000256" key="5">
    <source>
        <dbReference type="PROSITE-ProRule" id="PRU01248"/>
    </source>
</evidence>
<evidence type="ECO:0000256" key="4">
    <source>
        <dbReference type="ARBA" id="ARBA00023172"/>
    </source>
</evidence>
<dbReference type="GO" id="GO:0003677">
    <property type="term" value="F:DNA binding"/>
    <property type="evidence" value="ECO:0007669"/>
    <property type="project" value="UniProtKB-UniRule"/>
</dbReference>
<dbReference type="InterPro" id="IPR004107">
    <property type="entry name" value="Integrase_SAM-like_N"/>
</dbReference>
<dbReference type="Gene3D" id="1.10.443.10">
    <property type="entry name" value="Intergrase catalytic core"/>
    <property type="match status" value="1"/>
</dbReference>
<feature type="domain" description="Core-binding (CB)" evidence="7">
    <location>
        <begin position="138"/>
        <end position="226"/>
    </location>
</feature>
<dbReference type="PANTHER" id="PTHR30349:SF41">
    <property type="entry name" value="INTEGRASE_RECOMBINASE PROTEIN MJ0367-RELATED"/>
    <property type="match status" value="1"/>
</dbReference>
<proteinExistence type="inferred from homology"/>
<dbReference type="PANTHER" id="PTHR30349">
    <property type="entry name" value="PHAGE INTEGRASE-RELATED"/>
    <property type="match status" value="1"/>
</dbReference>
<dbReference type="Proteomes" id="UP000295714">
    <property type="component" value="Unassembled WGS sequence"/>
</dbReference>
<keyword evidence="2" id="KW-0229">DNA integration</keyword>
<dbReference type="PROSITE" id="PS51898">
    <property type="entry name" value="TYR_RECOMBINASE"/>
    <property type="match status" value="1"/>
</dbReference>
<comment type="caution">
    <text evidence="8">The sequence shown here is derived from an EMBL/GenBank/DDBJ whole genome shotgun (WGS) entry which is preliminary data.</text>
</comment>
<dbReference type="PROSITE" id="PS51900">
    <property type="entry name" value="CB"/>
    <property type="match status" value="1"/>
</dbReference>
<dbReference type="InterPro" id="IPR011010">
    <property type="entry name" value="DNA_brk_join_enz"/>
</dbReference>
<dbReference type="Pfam" id="PF00589">
    <property type="entry name" value="Phage_integrase"/>
    <property type="match status" value="1"/>
</dbReference>
<dbReference type="InterPro" id="IPR050090">
    <property type="entry name" value="Tyrosine_recombinase_XerCD"/>
</dbReference>
<dbReference type="InterPro" id="IPR002104">
    <property type="entry name" value="Integrase_catalytic"/>
</dbReference>
<dbReference type="Gene3D" id="1.10.150.130">
    <property type="match status" value="1"/>
</dbReference>
<dbReference type="InterPro" id="IPR044068">
    <property type="entry name" value="CB"/>
</dbReference>
<reference evidence="8 9" key="1">
    <citation type="journal article" date="2015" name="Stand. Genomic Sci.">
        <title>Genomic Encyclopedia of Bacterial and Archaeal Type Strains, Phase III: the genomes of soil and plant-associated and newly described type strains.</title>
        <authorList>
            <person name="Whitman W.B."/>
            <person name="Woyke T."/>
            <person name="Klenk H.P."/>
            <person name="Zhou Y."/>
            <person name="Lilburn T.G."/>
            <person name="Beck B.J."/>
            <person name="De Vos P."/>
            <person name="Vandamme P."/>
            <person name="Eisen J.A."/>
            <person name="Garrity G."/>
            <person name="Hugenholtz P."/>
            <person name="Kyrpides N.C."/>
        </authorList>
    </citation>
    <scope>NUCLEOTIDE SEQUENCE [LARGE SCALE GENOMIC DNA]</scope>
    <source>
        <strain evidence="8 9">CECT 8445</strain>
    </source>
</reference>
<evidence type="ECO:0000259" key="7">
    <source>
        <dbReference type="PROSITE" id="PS51900"/>
    </source>
</evidence>
<name>A0A4R1KRM8_9FLAO</name>
<accession>A0A4R1KRM8</accession>
<dbReference type="GO" id="GO:0015074">
    <property type="term" value="P:DNA integration"/>
    <property type="evidence" value="ECO:0007669"/>
    <property type="project" value="UniProtKB-KW"/>
</dbReference>
<evidence type="ECO:0000313" key="9">
    <source>
        <dbReference type="Proteomes" id="UP000295714"/>
    </source>
</evidence>